<dbReference type="SUPFAM" id="SSF51430">
    <property type="entry name" value="NAD(P)-linked oxidoreductase"/>
    <property type="match status" value="1"/>
</dbReference>
<accession>A0A0D6LDF2</accession>
<dbReference type="PRINTS" id="PR00069">
    <property type="entry name" value="ALDKETRDTASE"/>
</dbReference>
<evidence type="ECO:0000313" key="6">
    <source>
        <dbReference type="Proteomes" id="UP000054495"/>
    </source>
</evidence>
<dbReference type="PIRSF" id="PIRSF000097">
    <property type="entry name" value="AKR"/>
    <property type="match status" value="1"/>
</dbReference>
<evidence type="ECO:0000313" key="5">
    <source>
        <dbReference type="EMBL" id="EPB69909.1"/>
    </source>
</evidence>
<dbReference type="EMBL" id="KE125242">
    <property type="protein sequence ID" value="EPB69909.1"/>
    <property type="molecule type" value="Genomic_DNA"/>
</dbReference>
<keyword evidence="6" id="KW-1185">Reference proteome</keyword>
<dbReference type="Gene3D" id="3.20.20.100">
    <property type="entry name" value="NADP-dependent oxidoreductase domain"/>
    <property type="match status" value="2"/>
</dbReference>
<feature type="domain" description="NADP-dependent oxidoreductase" evidence="4">
    <location>
        <begin position="163"/>
        <end position="224"/>
    </location>
</feature>
<evidence type="ECO:0000256" key="3">
    <source>
        <dbReference type="PIRSR" id="PIRSR000097-3"/>
    </source>
</evidence>
<dbReference type="PROSITE" id="PS00798">
    <property type="entry name" value="ALDOKETO_REDUCTASE_1"/>
    <property type="match status" value="1"/>
</dbReference>
<feature type="domain" description="NADP-dependent oxidoreductase" evidence="4">
    <location>
        <begin position="24"/>
        <end position="120"/>
    </location>
</feature>
<organism evidence="5 6">
    <name type="scientific">Ancylostoma ceylanicum</name>
    <dbReference type="NCBI Taxonomy" id="53326"/>
    <lineage>
        <taxon>Eukaryota</taxon>
        <taxon>Metazoa</taxon>
        <taxon>Ecdysozoa</taxon>
        <taxon>Nematoda</taxon>
        <taxon>Chromadorea</taxon>
        <taxon>Rhabditida</taxon>
        <taxon>Rhabditina</taxon>
        <taxon>Rhabditomorpha</taxon>
        <taxon>Strongyloidea</taxon>
        <taxon>Ancylostomatidae</taxon>
        <taxon>Ancylostomatinae</taxon>
        <taxon>Ancylostoma</taxon>
    </lineage>
</organism>
<feature type="binding site" evidence="2">
    <location>
        <position position="114"/>
    </location>
    <ligand>
        <name>substrate</name>
    </ligand>
</feature>
<dbReference type="Proteomes" id="UP000054495">
    <property type="component" value="Unassembled WGS sequence"/>
</dbReference>
<dbReference type="AlphaFoldDB" id="A0A0D6LDF2"/>
<evidence type="ECO:0000259" key="4">
    <source>
        <dbReference type="Pfam" id="PF00248"/>
    </source>
</evidence>
<feature type="site" description="Lowers pKa of active site Tyr" evidence="3">
    <location>
        <position position="80"/>
    </location>
</feature>
<dbReference type="InterPro" id="IPR018170">
    <property type="entry name" value="Aldo/ket_reductase_CS"/>
</dbReference>
<dbReference type="Pfam" id="PF00248">
    <property type="entry name" value="Aldo_ket_red"/>
    <property type="match status" value="2"/>
</dbReference>
<proteinExistence type="predicted"/>
<evidence type="ECO:0000256" key="1">
    <source>
        <dbReference type="PIRSR" id="PIRSR000097-1"/>
    </source>
</evidence>
<protein>
    <submittedName>
        <fullName evidence="5">Oxidoreductase, aldo/keto reductase family protein</fullName>
    </submittedName>
</protein>
<sequence length="238" mass="26726">MSSLQNVKGGAVKLNSGYYIPLFGLGTYELTGNEVKSAVNIALTCGYRLFDTAKYYKNEPELGAALEHGLTRADVFITTKFHMDPEDPAGGARKLVLESLKQLRVSYLDMVLIHYPKAIKCDEKDTKNKEHRKLTYLELEKMKVLIEAFSSLARFEPALIQEPILTTLAKKNNVTIAVILLSWAMSQGVGVIPKSSIPTQLTENFEATKLVLKEEEIESLRKLNRNKNYIDCAGWRVL</sequence>
<dbReference type="PANTHER" id="PTHR43827:SF14">
    <property type="entry name" value="NADP-DEPENDENT OXIDOREDUCTASE DOMAIN-CONTAINING PROTEIN"/>
    <property type="match status" value="1"/>
</dbReference>
<dbReference type="GO" id="GO:0016616">
    <property type="term" value="F:oxidoreductase activity, acting on the CH-OH group of donors, NAD or NADP as acceptor"/>
    <property type="evidence" value="ECO:0007669"/>
    <property type="project" value="UniProtKB-ARBA"/>
</dbReference>
<dbReference type="InterPro" id="IPR023210">
    <property type="entry name" value="NADP_OxRdtase_dom"/>
</dbReference>
<dbReference type="InterPro" id="IPR036812">
    <property type="entry name" value="NAD(P)_OxRdtase_dom_sf"/>
</dbReference>
<feature type="active site" description="Proton donor" evidence="1">
    <location>
        <position position="56"/>
    </location>
</feature>
<name>A0A0D6LDF2_9BILA</name>
<dbReference type="PANTHER" id="PTHR43827">
    <property type="entry name" value="2,5-DIKETO-D-GLUCONIC ACID REDUCTASE"/>
    <property type="match status" value="1"/>
</dbReference>
<dbReference type="InterPro" id="IPR020471">
    <property type="entry name" value="AKR"/>
</dbReference>
<gene>
    <name evidence="5" type="ORF">ANCCEY_11000</name>
</gene>
<evidence type="ECO:0000256" key="2">
    <source>
        <dbReference type="PIRSR" id="PIRSR000097-2"/>
    </source>
</evidence>
<reference evidence="5 6" key="1">
    <citation type="submission" date="2013-05" db="EMBL/GenBank/DDBJ databases">
        <title>Draft genome of the parasitic nematode Anyclostoma ceylanicum.</title>
        <authorList>
            <person name="Mitreva M."/>
        </authorList>
    </citation>
    <scope>NUCLEOTIDE SEQUENCE [LARGE SCALE GENOMIC DNA]</scope>
</reference>